<dbReference type="PANTHER" id="PTHR46060">
    <property type="entry name" value="MARINER MOS1 TRANSPOSASE-LIKE PROTEIN"/>
    <property type="match status" value="1"/>
</dbReference>
<proteinExistence type="predicted"/>
<dbReference type="InterPro" id="IPR036397">
    <property type="entry name" value="RNaseH_sf"/>
</dbReference>
<dbReference type="EMBL" id="JAVFWL010000004">
    <property type="protein sequence ID" value="KAK6751598.1"/>
    <property type="molecule type" value="Genomic_DNA"/>
</dbReference>
<dbReference type="InterPro" id="IPR052709">
    <property type="entry name" value="Transposase-MT_Hybrid"/>
</dbReference>
<sequence length="123" mass="14161">MKSTVSNAGQHDSYCRGLLRSTAKTGRQDPQGAIEARQQNSELGWKVLPHPPYSPDLAPSDYHLFRSVQHHLEEKRYNDCDHLENDLPAFFASKSPKFYAKGIRDLVRRWQKVVDVDGDYFVE</sequence>
<dbReference type="PANTHER" id="PTHR46060:SF1">
    <property type="entry name" value="MARINER MOS1 TRANSPOSASE-LIKE PROTEIN"/>
    <property type="match status" value="1"/>
</dbReference>
<protein>
    <recommendedName>
        <fullName evidence="3">Histone-lysine N-methyltransferase SETMAR</fullName>
    </recommendedName>
</protein>
<evidence type="ECO:0000313" key="2">
    <source>
        <dbReference type="Proteomes" id="UP001303046"/>
    </source>
</evidence>
<evidence type="ECO:0008006" key="3">
    <source>
        <dbReference type="Google" id="ProtNLM"/>
    </source>
</evidence>
<evidence type="ECO:0000313" key="1">
    <source>
        <dbReference type="EMBL" id="KAK6751598.1"/>
    </source>
</evidence>
<gene>
    <name evidence="1" type="primary">Necator_chrIV.g16469</name>
    <name evidence="1" type="ORF">RB195_003172</name>
</gene>
<accession>A0ABR1DN51</accession>
<organism evidence="1 2">
    <name type="scientific">Necator americanus</name>
    <name type="common">Human hookworm</name>
    <dbReference type="NCBI Taxonomy" id="51031"/>
    <lineage>
        <taxon>Eukaryota</taxon>
        <taxon>Metazoa</taxon>
        <taxon>Ecdysozoa</taxon>
        <taxon>Nematoda</taxon>
        <taxon>Chromadorea</taxon>
        <taxon>Rhabditida</taxon>
        <taxon>Rhabditina</taxon>
        <taxon>Rhabditomorpha</taxon>
        <taxon>Strongyloidea</taxon>
        <taxon>Ancylostomatidae</taxon>
        <taxon>Bunostominae</taxon>
        <taxon>Necator</taxon>
    </lineage>
</organism>
<name>A0ABR1DN51_NECAM</name>
<reference evidence="1 2" key="1">
    <citation type="submission" date="2023-08" db="EMBL/GenBank/DDBJ databases">
        <title>A Necator americanus chromosomal reference genome.</title>
        <authorList>
            <person name="Ilik V."/>
            <person name="Petrzelkova K.J."/>
            <person name="Pardy F."/>
            <person name="Fuh T."/>
            <person name="Niatou-Singa F.S."/>
            <person name="Gouil Q."/>
            <person name="Baker L."/>
            <person name="Ritchie M.E."/>
            <person name="Jex A.R."/>
            <person name="Gazzola D."/>
            <person name="Li H."/>
            <person name="Toshio Fujiwara R."/>
            <person name="Zhan B."/>
            <person name="Aroian R.V."/>
            <person name="Pafco B."/>
            <person name="Schwarz E.M."/>
        </authorList>
    </citation>
    <scope>NUCLEOTIDE SEQUENCE [LARGE SCALE GENOMIC DNA]</scope>
    <source>
        <strain evidence="1 2">Aroian</strain>
        <tissue evidence="1">Whole animal</tissue>
    </source>
</reference>
<dbReference type="Proteomes" id="UP001303046">
    <property type="component" value="Unassembled WGS sequence"/>
</dbReference>
<keyword evidence="2" id="KW-1185">Reference proteome</keyword>
<dbReference type="Gene3D" id="3.30.420.10">
    <property type="entry name" value="Ribonuclease H-like superfamily/Ribonuclease H"/>
    <property type="match status" value="1"/>
</dbReference>
<comment type="caution">
    <text evidence="1">The sequence shown here is derived from an EMBL/GenBank/DDBJ whole genome shotgun (WGS) entry which is preliminary data.</text>
</comment>